<dbReference type="InterPro" id="IPR024675">
    <property type="entry name" value="eIF3g_N"/>
</dbReference>
<evidence type="ECO:0000259" key="2">
    <source>
        <dbReference type="Pfam" id="PF12353"/>
    </source>
</evidence>
<proteinExistence type="predicted"/>
<organism evidence="3 4">
    <name type="scientific">Stylosanthes scabra</name>
    <dbReference type="NCBI Taxonomy" id="79078"/>
    <lineage>
        <taxon>Eukaryota</taxon>
        <taxon>Viridiplantae</taxon>
        <taxon>Streptophyta</taxon>
        <taxon>Embryophyta</taxon>
        <taxon>Tracheophyta</taxon>
        <taxon>Spermatophyta</taxon>
        <taxon>Magnoliopsida</taxon>
        <taxon>eudicotyledons</taxon>
        <taxon>Gunneridae</taxon>
        <taxon>Pentapetalae</taxon>
        <taxon>rosids</taxon>
        <taxon>fabids</taxon>
        <taxon>Fabales</taxon>
        <taxon>Fabaceae</taxon>
        <taxon>Papilionoideae</taxon>
        <taxon>50 kb inversion clade</taxon>
        <taxon>dalbergioids sensu lato</taxon>
        <taxon>Dalbergieae</taxon>
        <taxon>Pterocarpus clade</taxon>
        <taxon>Stylosanthes</taxon>
    </lineage>
</organism>
<feature type="compositionally biased region" description="Low complexity" evidence="1">
    <location>
        <begin position="98"/>
        <end position="115"/>
    </location>
</feature>
<reference evidence="3 4" key="1">
    <citation type="journal article" date="2023" name="Plants (Basel)">
        <title>Bridging the Gap: Combining Genomics and Transcriptomics Approaches to Understand Stylosanthes scabra, an Orphan Legume from the Brazilian Caatinga.</title>
        <authorList>
            <person name="Ferreira-Neto J.R.C."/>
            <person name="da Silva M.D."/>
            <person name="Binneck E."/>
            <person name="de Melo N.F."/>
            <person name="da Silva R.H."/>
            <person name="de Melo A.L.T.M."/>
            <person name="Pandolfi V."/>
            <person name="Bustamante F.O."/>
            <person name="Brasileiro-Vidal A.C."/>
            <person name="Benko-Iseppon A.M."/>
        </authorList>
    </citation>
    <scope>NUCLEOTIDE SEQUENCE [LARGE SCALE GENOMIC DNA]</scope>
    <source>
        <tissue evidence="3">Leaves</tissue>
    </source>
</reference>
<dbReference type="EMBL" id="JASCZI010241661">
    <property type="protein sequence ID" value="MED6203803.1"/>
    <property type="molecule type" value="Genomic_DNA"/>
</dbReference>
<gene>
    <name evidence="3" type="ORF">PIB30_003095</name>
</gene>
<feature type="region of interest" description="Disordered" evidence="1">
    <location>
        <begin position="95"/>
        <end position="115"/>
    </location>
</feature>
<feature type="domain" description="Eukaryotic translation initiation factor 3 subunit G N-terminal" evidence="2">
    <location>
        <begin position="47"/>
        <end position="89"/>
    </location>
</feature>
<protein>
    <recommendedName>
        <fullName evidence="2">Eukaryotic translation initiation factor 3 subunit G N-terminal domain-containing protein</fullName>
    </recommendedName>
</protein>
<comment type="caution">
    <text evidence="3">The sequence shown here is derived from an EMBL/GenBank/DDBJ whole genome shotgun (WGS) entry which is preliminary data.</text>
</comment>
<keyword evidence="4" id="KW-1185">Reference proteome</keyword>
<evidence type="ECO:0000256" key="1">
    <source>
        <dbReference type="SAM" id="MobiDB-lite"/>
    </source>
</evidence>
<name>A0ABU6Y3P2_9FABA</name>
<dbReference type="Proteomes" id="UP001341840">
    <property type="component" value="Unassembled WGS sequence"/>
</dbReference>
<evidence type="ECO:0000313" key="4">
    <source>
        <dbReference type="Proteomes" id="UP001341840"/>
    </source>
</evidence>
<accession>A0ABU6Y3P2</accession>
<evidence type="ECO:0000313" key="3">
    <source>
        <dbReference type="EMBL" id="MED6203803.1"/>
    </source>
</evidence>
<dbReference type="Pfam" id="PF12353">
    <property type="entry name" value="eIF3g"/>
    <property type="match status" value="1"/>
</dbReference>
<sequence>MCGAVACLQFFWNDSNGGHFGVLDPSTGFVLWFRINIDFCNLLTGSKTEEPKATGDSLAQFQKGAVVMVCRTCGKKGDHWTSRCPYKDLAPPSEGFVDKPPTSDAAAAAPGSTKGAYVPRELDQTCAAGTMRTL</sequence>